<accession>A0A4T0URN2</accession>
<proteinExistence type="inferred from homology"/>
<protein>
    <recommendedName>
        <fullName evidence="1">SURF1-like protein</fullName>
    </recommendedName>
</protein>
<keyword evidence="3" id="KW-1185">Reference proteome</keyword>
<name>A0A4T0URN2_9NEIS</name>
<dbReference type="Pfam" id="PF02104">
    <property type="entry name" value="SURF1"/>
    <property type="match status" value="1"/>
</dbReference>
<sequence>MATTTAASKAFTKGSPQGRLLKSSALWLLCLLPFALAAWQWQRGASRGAELAALAAAAARAPLPVDALATAEPGRRAAFAGQLAGPALFWRQMDGRVRVWLPLRLADGRHLMVDAGQGEAGGELPARLSGSGSWQRWPRPFTLAGAVHGAAGEVDAPDTAALAVRYPGLLAGVLVMAPPLAGLAASPLRPAFDPRRHYGYALQWLLLGLLLAPLAWRLTVSSRRTTP</sequence>
<feature type="transmembrane region" description="Helical" evidence="1">
    <location>
        <begin position="169"/>
        <end position="188"/>
    </location>
</feature>
<dbReference type="EMBL" id="STGJ01000012">
    <property type="protein sequence ID" value="TIC81236.1"/>
    <property type="molecule type" value="Genomic_DNA"/>
</dbReference>
<dbReference type="OrthoDB" id="9789940at2"/>
<dbReference type="GO" id="GO:0005886">
    <property type="term" value="C:plasma membrane"/>
    <property type="evidence" value="ECO:0007669"/>
    <property type="project" value="UniProtKB-SubCell"/>
</dbReference>
<evidence type="ECO:0000313" key="2">
    <source>
        <dbReference type="EMBL" id="TIC81236.1"/>
    </source>
</evidence>
<dbReference type="AlphaFoldDB" id="A0A4T0URN2"/>
<organism evidence="2 3">
    <name type="scientific">Crenobacter intestini</name>
    <dbReference type="NCBI Taxonomy" id="2563443"/>
    <lineage>
        <taxon>Bacteria</taxon>
        <taxon>Pseudomonadati</taxon>
        <taxon>Pseudomonadota</taxon>
        <taxon>Betaproteobacteria</taxon>
        <taxon>Neisseriales</taxon>
        <taxon>Neisseriaceae</taxon>
        <taxon>Crenobacter</taxon>
    </lineage>
</organism>
<keyword evidence="1" id="KW-1133">Transmembrane helix</keyword>
<dbReference type="InterPro" id="IPR002994">
    <property type="entry name" value="Surf1/Shy1"/>
</dbReference>
<comment type="subcellular location">
    <subcellularLocation>
        <location evidence="1">Cell membrane</location>
        <topology evidence="1">Multi-pass membrane protein</topology>
    </subcellularLocation>
</comment>
<evidence type="ECO:0000256" key="1">
    <source>
        <dbReference type="RuleBase" id="RU363076"/>
    </source>
</evidence>
<keyword evidence="1" id="KW-1003">Cell membrane</keyword>
<keyword evidence="1" id="KW-0472">Membrane</keyword>
<comment type="caution">
    <text evidence="2">The sequence shown here is derived from an EMBL/GenBank/DDBJ whole genome shotgun (WGS) entry which is preliminary data.</text>
</comment>
<gene>
    <name evidence="2" type="ORF">E5K04_11665</name>
</gene>
<reference evidence="2 3" key="1">
    <citation type="submission" date="2019-04" db="EMBL/GenBank/DDBJ databases">
        <title>Crenobacter sp. nov.</title>
        <authorList>
            <person name="Shi S."/>
        </authorList>
    </citation>
    <scope>NUCLEOTIDE SEQUENCE [LARGE SCALE GENOMIC DNA]</scope>
    <source>
        <strain evidence="2 3">GY 70310</strain>
    </source>
</reference>
<keyword evidence="1" id="KW-0812">Transmembrane</keyword>
<evidence type="ECO:0000313" key="3">
    <source>
        <dbReference type="Proteomes" id="UP000308891"/>
    </source>
</evidence>
<feature type="transmembrane region" description="Helical" evidence="1">
    <location>
        <begin position="200"/>
        <end position="220"/>
    </location>
</feature>
<dbReference type="Proteomes" id="UP000308891">
    <property type="component" value="Unassembled WGS sequence"/>
</dbReference>
<comment type="similarity">
    <text evidence="1">Belongs to the SURF1 family.</text>
</comment>